<organism evidence="2 3">
    <name type="scientific">Pseudomonas zhanjiangensis</name>
    <dbReference type="NCBI Taxonomy" id="3239015"/>
    <lineage>
        <taxon>Bacteria</taxon>
        <taxon>Pseudomonadati</taxon>
        <taxon>Pseudomonadota</taxon>
        <taxon>Gammaproteobacteria</taxon>
        <taxon>Pseudomonadales</taxon>
        <taxon>Pseudomonadaceae</taxon>
        <taxon>Pseudomonas</taxon>
    </lineage>
</organism>
<dbReference type="InterPro" id="IPR046203">
    <property type="entry name" value="DUF6236"/>
</dbReference>
<proteinExistence type="predicted"/>
<dbReference type="EMBL" id="JBFTEG010000014">
    <property type="protein sequence ID" value="MEX6503642.1"/>
    <property type="molecule type" value="Genomic_DNA"/>
</dbReference>
<evidence type="ECO:0000313" key="3">
    <source>
        <dbReference type="Proteomes" id="UP001560296"/>
    </source>
</evidence>
<dbReference type="Pfam" id="PF19749">
    <property type="entry name" value="DUF6236"/>
    <property type="match status" value="1"/>
</dbReference>
<keyword evidence="1" id="KW-0472">Membrane</keyword>
<accession>A0ABV3YWC5</accession>
<keyword evidence="1" id="KW-0812">Transmembrane</keyword>
<reference evidence="2 3" key="1">
    <citation type="submission" date="2024-07" db="EMBL/GenBank/DDBJ databases">
        <authorList>
            <person name="Li M."/>
        </authorList>
    </citation>
    <scope>NUCLEOTIDE SEQUENCE [LARGE SCALE GENOMIC DNA]</scope>
    <source>
        <strain evidence="2 3">25A3E</strain>
    </source>
</reference>
<feature type="transmembrane region" description="Helical" evidence="1">
    <location>
        <begin position="239"/>
        <end position="259"/>
    </location>
</feature>
<comment type="caution">
    <text evidence="2">The sequence shown here is derived from an EMBL/GenBank/DDBJ whole genome shotgun (WGS) entry which is preliminary data.</text>
</comment>
<name>A0ABV3YWC5_9PSED</name>
<evidence type="ECO:0000256" key="1">
    <source>
        <dbReference type="SAM" id="Phobius"/>
    </source>
</evidence>
<dbReference type="Proteomes" id="UP001560296">
    <property type="component" value="Unassembled WGS sequence"/>
</dbReference>
<keyword evidence="3" id="KW-1185">Reference proteome</keyword>
<protein>
    <submittedName>
        <fullName evidence="2">DUF6236 family protein</fullName>
    </submittedName>
</protein>
<gene>
    <name evidence="2" type="ORF">AB5S05_16380</name>
</gene>
<sequence length="278" mass="30366">MSKKGIVLSPPFTPLPAGGIRCGGDPSPLDLRKYLMYWDEIDYPSNNFIHISSPDIDYLEKAKALKRTNVVFQGTVSSGQGEFFVAAQEAALMENQKNEPGSWTIAQVSGVPFYTQSHAGIAVDFELYGMLPIPSEDTPLADILEFKVQRRDELIAFRNYLDDIYQKIISSADIPRAKNTEIAKLELAINDLNKVLNESGMRRVVTNLRNTINLDFSGIIGVGLGAAGVASLIHMSPLLLGMASAGVVVGFKSIAMPGATKCPTQFSYLNSVRQNFKC</sequence>
<evidence type="ECO:0000313" key="2">
    <source>
        <dbReference type="EMBL" id="MEX6503642.1"/>
    </source>
</evidence>
<dbReference type="RefSeq" id="WP_369288587.1">
    <property type="nucleotide sequence ID" value="NZ_JBFTEG010000014.1"/>
</dbReference>
<feature type="transmembrane region" description="Helical" evidence="1">
    <location>
        <begin position="212"/>
        <end position="233"/>
    </location>
</feature>
<keyword evidence="1" id="KW-1133">Transmembrane helix</keyword>